<accession>E3T6S0</accession>
<reference evidence="1" key="1">
    <citation type="submission" date="2009-12" db="EMBL/GenBank/DDBJ databases">
        <authorList>
            <person name="Kielak A."/>
            <person name="van Veen J.A."/>
            <person name="Kowalchuk G.A."/>
        </authorList>
    </citation>
    <scope>NUCLEOTIDE SEQUENCE</scope>
</reference>
<reference evidence="1" key="2">
    <citation type="journal article" date="2010" name="Appl. Environ. Microbiol.">
        <title>Comparative analysis of acidobacterial genomic fragments from terrestrial and aquatic metagenomic libraries, with emphasis on acidobacteria subdivision 6.</title>
        <authorList>
            <person name="Kielak A.M."/>
            <person name="van Veen J.A."/>
            <person name="Kowalchuk G.A."/>
        </authorList>
    </citation>
    <scope>NUCLEOTIDE SEQUENCE</scope>
</reference>
<dbReference type="AlphaFoldDB" id="E3T6S0"/>
<evidence type="ECO:0000313" key="1">
    <source>
        <dbReference type="EMBL" id="ADC36014.1"/>
    </source>
</evidence>
<sequence>MRLIKERRLAELIAPPKGSSVLEASGVIARGGLFYVVFDNIRRVARIDPSLSPGSPRHGWFGHRHRGEGYEDIAYSPHTKRFYLLVEAEKHVDGTFKGMIDECDEAGRLKSQRWVDFPFEKRNTGLEGLAAIRWKGSNYLLALCEGNKCRAGRRGRAGGGGRIHVLAKKGGMWAPIALIKLPPTVDFEDYSAVSLRGNRIAVISQMASRLWIGRLRPGDWTIAGRGRIYDFPRTKRGNPRYCTLEGLCWLSDTTFVMVSDLCKAGYRKCCGKTDQSIHIFSLPR</sequence>
<proteinExistence type="predicted"/>
<protein>
    <submittedName>
        <fullName evidence="1">Uncharacterized protein</fullName>
    </submittedName>
</protein>
<organism evidence="1">
    <name type="scientific">uncultured bacterium 259</name>
    <dbReference type="NCBI Taxonomy" id="698386"/>
    <lineage>
        <taxon>Bacteria</taxon>
        <taxon>environmental samples</taxon>
    </lineage>
</organism>
<dbReference type="EMBL" id="GU260708">
    <property type="protein sequence ID" value="ADC36014.1"/>
    <property type="molecule type" value="Genomic_DNA"/>
</dbReference>
<name>E3T6S0_9BACT</name>